<sequence length="112" mass="11936">MERAGLPGHGVSAPAWRRSVTVGLSAPAEMDPAHLTLSVATGTHHSLTYSAPTEKTQGAEPGRRDRMRTGEGRLGQPESRPSPAQGRIGSFQSVCFVPAIFPRALHCPYGFD</sequence>
<feature type="compositionally biased region" description="Basic and acidic residues" evidence="1">
    <location>
        <begin position="61"/>
        <end position="71"/>
    </location>
</feature>
<dbReference type="VEuPathDB" id="VectorBase:ISCI015897"/>
<gene>
    <name evidence="2" type="ORF">IscW_ISCW015897</name>
</gene>
<keyword evidence="4" id="KW-1185">Reference proteome</keyword>
<protein>
    <submittedName>
        <fullName evidence="2 3">Uncharacterized protein</fullName>
    </submittedName>
</protein>
<organism>
    <name type="scientific">Ixodes scapularis</name>
    <name type="common">Black-legged tick</name>
    <name type="synonym">Deer tick</name>
    <dbReference type="NCBI Taxonomy" id="6945"/>
    <lineage>
        <taxon>Eukaryota</taxon>
        <taxon>Metazoa</taxon>
        <taxon>Ecdysozoa</taxon>
        <taxon>Arthropoda</taxon>
        <taxon>Chelicerata</taxon>
        <taxon>Arachnida</taxon>
        <taxon>Acari</taxon>
        <taxon>Parasitiformes</taxon>
        <taxon>Ixodida</taxon>
        <taxon>Ixodoidea</taxon>
        <taxon>Ixodidae</taxon>
        <taxon>Ixodinae</taxon>
        <taxon>Ixodes</taxon>
    </lineage>
</organism>
<dbReference type="EMBL" id="DS636212">
    <property type="protein sequence ID" value="EEC01531.1"/>
    <property type="molecule type" value="Genomic_DNA"/>
</dbReference>
<reference evidence="3" key="2">
    <citation type="submission" date="2020-05" db="UniProtKB">
        <authorList>
            <consortium name="EnsemblMetazoa"/>
        </authorList>
    </citation>
    <scope>IDENTIFICATION</scope>
    <source>
        <strain evidence="3">wikel</strain>
    </source>
</reference>
<evidence type="ECO:0000256" key="1">
    <source>
        <dbReference type="SAM" id="MobiDB-lite"/>
    </source>
</evidence>
<dbReference type="EMBL" id="ABJB010179939">
    <property type="status" value="NOT_ANNOTATED_CDS"/>
    <property type="molecule type" value="Genomic_DNA"/>
</dbReference>
<dbReference type="HOGENOM" id="CLU_2148558_0_0_1"/>
<dbReference type="PaxDb" id="6945-B7P4K9"/>
<reference evidence="2 4" key="1">
    <citation type="submission" date="2008-03" db="EMBL/GenBank/DDBJ databases">
        <title>Annotation of Ixodes scapularis.</title>
        <authorList>
            <consortium name="Ixodes scapularis Genome Project Consortium"/>
            <person name="Caler E."/>
            <person name="Hannick L.I."/>
            <person name="Bidwell S."/>
            <person name="Joardar V."/>
            <person name="Thiagarajan M."/>
            <person name="Amedeo P."/>
            <person name="Galinsky K.J."/>
            <person name="Schobel S."/>
            <person name="Inman J."/>
            <person name="Hostetler J."/>
            <person name="Miller J."/>
            <person name="Hammond M."/>
            <person name="Megy K."/>
            <person name="Lawson D."/>
            <person name="Kodira C."/>
            <person name="Sutton G."/>
            <person name="Meyer J."/>
            <person name="Hill C.A."/>
            <person name="Birren B."/>
            <person name="Nene V."/>
            <person name="Collins F."/>
            <person name="Alarcon-Chaidez F."/>
            <person name="Wikel S."/>
            <person name="Strausberg R."/>
        </authorList>
    </citation>
    <scope>NUCLEOTIDE SEQUENCE [LARGE SCALE GENOMIC DNA]</scope>
    <source>
        <strain evidence="4">Wikel</strain>
        <strain evidence="2">Wikel colony</strain>
    </source>
</reference>
<accession>B7P4K9</accession>
<name>B7P4K9_IXOSC</name>
<dbReference type="VEuPathDB" id="VectorBase:ISCW015897"/>
<feature type="compositionally biased region" description="Polar residues" evidence="1">
    <location>
        <begin position="44"/>
        <end position="56"/>
    </location>
</feature>
<dbReference type="Proteomes" id="UP000001555">
    <property type="component" value="Unassembled WGS sequence"/>
</dbReference>
<dbReference type="AlphaFoldDB" id="B7P4K9"/>
<evidence type="ECO:0000313" key="4">
    <source>
        <dbReference type="Proteomes" id="UP000001555"/>
    </source>
</evidence>
<dbReference type="InParanoid" id="B7P4K9"/>
<evidence type="ECO:0000313" key="2">
    <source>
        <dbReference type="EMBL" id="EEC01531.1"/>
    </source>
</evidence>
<evidence type="ECO:0000313" key="3">
    <source>
        <dbReference type="EnsemblMetazoa" id="ISCW015897-PA"/>
    </source>
</evidence>
<proteinExistence type="predicted"/>
<feature type="region of interest" description="Disordered" evidence="1">
    <location>
        <begin position="44"/>
        <end position="88"/>
    </location>
</feature>
<dbReference type="EnsemblMetazoa" id="ISCW015897-RA">
    <property type="protein sequence ID" value="ISCW015897-PA"/>
    <property type="gene ID" value="ISCW015897"/>
</dbReference>